<dbReference type="STRING" id="409849.ENSPMGP00000002767"/>
<dbReference type="Pfam" id="PF12213">
    <property type="entry name" value="Dpoe2NT"/>
    <property type="match status" value="1"/>
</dbReference>
<dbReference type="AlphaFoldDB" id="A0A3B3ZDY2"/>
<evidence type="ECO:0000259" key="1">
    <source>
        <dbReference type="Pfam" id="PF12213"/>
    </source>
</evidence>
<dbReference type="InterPro" id="IPR024639">
    <property type="entry name" value="DNA_pol_e_bsu_N"/>
</dbReference>
<feature type="domain" description="DNA polymerase epsilon subunit B N-terminal" evidence="1">
    <location>
        <begin position="32"/>
        <end position="84"/>
    </location>
</feature>
<sequence length="92" mass="10338">MSKNVTSFTLRSQTHRYVLTPDSHSPQLFLQSSEASRYLVEVLESVDMSELDDVIERVLDAVEKQPLLSSMIELSVLESAVQDCTQSCNEAM</sequence>
<keyword evidence="3" id="KW-1185">Reference proteome</keyword>
<organism evidence="2 3">
    <name type="scientific">Periophthalmus magnuspinnatus</name>
    <dbReference type="NCBI Taxonomy" id="409849"/>
    <lineage>
        <taxon>Eukaryota</taxon>
        <taxon>Metazoa</taxon>
        <taxon>Chordata</taxon>
        <taxon>Craniata</taxon>
        <taxon>Vertebrata</taxon>
        <taxon>Euteleostomi</taxon>
        <taxon>Actinopterygii</taxon>
        <taxon>Neopterygii</taxon>
        <taxon>Teleostei</taxon>
        <taxon>Neoteleostei</taxon>
        <taxon>Acanthomorphata</taxon>
        <taxon>Gobiaria</taxon>
        <taxon>Gobiiformes</taxon>
        <taxon>Gobioidei</taxon>
        <taxon>Gobiidae</taxon>
        <taxon>Oxudercinae</taxon>
        <taxon>Periophthalmus</taxon>
    </lineage>
</organism>
<reference evidence="2" key="2">
    <citation type="submission" date="2025-09" db="UniProtKB">
        <authorList>
            <consortium name="Ensembl"/>
        </authorList>
    </citation>
    <scope>IDENTIFICATION</scope>
</reference>
<proteinExistence type="predicted"/>
<protein>
    <recommendedName>
        <fullName evidence="1">DNA polymerase epsilon subunit B N-terminal domain-containing protein</fullName>
    </recommendedName>
</protein>
<name>A0A3B3ZDY2_9GOBI</name>
<evidence type="ECO:0000313" key="3">
    <source>
        <dbReference type="Proteomes" id="UP000261520"/>
    </source>
</evidence>
<dbReference type="Ensembl" id="ENSPMGT00000002929.1">
    <property type="protein sequence ID" value="ENSPMGP00000002767.1"/>
    <property type="gene ID" value="ENSPMGG00000002415.1"/>
</dbReference>
<reference evidence="2" key="1">
    <citation type="submission" date="2025-08" db="UniProtKB">
        <authorList>
            <consortium name="Ensembl"/>
        </authorList>
    </citation>
    <scope>IDENTIFICATION</scope>
</reference>
<dbReference type="Gene3D" id="1.10.8.60">
    <property type="match status" value="1"/>
</dbReference>
<evidence type="ECO:0000313" key="2">
    <source>
        <dbReference type="Ensembl" id="ENSPMGP00000002767.1"/>
    </source>
</evidence>
<dbReference type="Proteomes" id="UP000261520">
    <property type="component" value="Unplaced"/>
</dbReference>
<accession>A0A3B3ZDY2</accession>